<dbReference type="FunFam" id="1.10.437.10:FF:000017">
    <property type="entry name" value="MCL1, BCL2 family apoptosis regulator"/>
    <property type="match status" value="1"/>
</dbReference>
<evidence type="ECO:0000256" key="3">
    <source>
        <dbReference type="ARBA" id="ARBA00009458"/>
    </source>
</evidence>
<dbReference type="InterPro" id="IPR036834">
    <property type="entry name" value="Bcl-2-like_sf"/>
</dbReference>
<feature type="region of interest" description="Disordered" evidence="7">
    <location>
        <begin position="33"/>
        <end position="66"/>
    </location>
</feature>
<evidence type="ECO:0000256" key="2">
    <source>
        <dbReference type="ARBA" id="ARBA00004496"/>
    </source>
</evidence>
<dbReference type="InterPro" id="IPR026298">
    <property type="entry name" value="Bcl-2_fam"/>
</dbReference>
<reference evidence="9" key="1">
    <citation type="submission" date="2025-08" db="UniProtKB">
        <authorList>
            <consortium name="Ensembl"/>
        </authorList>
    </citation>
    <scope>IDENTIFICATION</scope>
</reference>
<keyword evidence="4" id="KW-0963">Cytoplasm</keyword>
<dbReference type="Proteomes" id="UP000264820">
    <property type="component" value="Unplaced"/>
</dbReference>
<comment type="similarity">
    <text evidence="3">Belongs to the Bcl-2 family.</text>
</comment>
<keyword evidence="10" id="KW-1185">Reference proteome</keyword>
<dbReference type="PANTHER" id="PTHR11256">
    <property type="entry name" value="BCL-2 RELATED"/>
    <property type="match status" value="1"/>
</dbReference>
<dbReference type="GO" id="GO:0008053">
    <property type="term" value="P:mitochondrial fusion"/>
    <property type="evidence" value="ECO:0007669"/>
    <property type="project" value="TreeGrafter"/>
</dbReference>
<comment type="subcellular location">
    <subcellularLocation>
        <location evidence="2">Cytoplasm</location>
    </subcellularLocation>
    <subcellularLocation>
        <location evidence="1">Nucleus</location>
    </subcellularLocation>
</comment>
<dbReference type="GO" id="GO:0042981">
    <property type="term" value="P:regulation of apoptotic process"/>
    <property type="evidence" value="ECO:0007669"/>
    <property type="project" value="InterPro"/>
</dbReference>
<dbReference type="GO" id="GO:0097192">
    <property type="term" value="P:extrinsic apoptotic signaling pathway in absence of ligand"/>
    <property type="evidence" value="ECO:0007669"/>
    <property type="project" value="TreeGrafter"/>
</dbReference>
<dbReference type="GO" id="GO:0015267">
    <property type="term" value="F:channel activity"/>
    <property type="evidence" value="ECO:0007669"/>
    <property type="project" value="TreeGrafter"/>
</dbReference>
<evidence type="ECO:0000256" key="5">
    <source>
        <dbReference type="ARBA" id="ARBA00022703"/>
    </source>
</evidence>
<dbReference type="GO" id="GO:0005741">
    <property type="term" value="C:mitochondrial outer membrane"/>
    <property type="evidence" value="ECO:0007669"/>
    <property type="project" value="TreeGrafter"/>
</dbReference>
<dbReference type="Gene3D" id="1.10.437.10">
    <property type="entry name" value="Blc2-like"/>
    <property type="match status" value="1"/>
</dbReference>
<evidence type="ECO:0000313" key="9">
    <source>
        <dbReference type="Ensembl" id="ENSHCOP00000012108.1"/>
    </source>
</evidence>
<dbReference type="PRINTS" id="PR01862">
    <property type="entry name" value="BCL2FAMILY"/>
</dbReference>
<dbReference type="CDD" id="cd06845">
    <property type="entry name" value="Bcl-2_like"/>
    <property type="match status" value="1"/>
</dbReference>
<dbReference type="InterPro" id="IPR046371">
    <property type="entry name" value="Bcl-2_BH1-3"/>
</dbReference>
<dbReference type="GO" id="GO:0051400">
    <property type="term" value="F:BH domain binding"/>
    <property type="evidence" value="ECO:0007669"/>
    <property type="project" value="TreeGrafter"/>
</dbReference>
<dbReference type="SMART" id="SM00337">
    <property type="entry name" value="BCL"/>
    <property type="match status" value="1"/>
</dbReference>
<dbReference type="GeneTree" id="ENSGT01130000278292"/>
<evidence type="ECO:0000256" key="7">
    <source>
        <dbReference type="SAM" id="MobiDB-lite"/>
    </source>
</evidence>
<reference evidence="9" key="2">
    <citation type="submission" date="2025-09" db="UniProtKB">
        <authorList>
            <consortium name="Ensembl"/>
        </authorList>
    </citation>
    <scope>IDENTIFICATION</scope>
</reference>
<proteinExistence type="inferred from homology"/>
<sequence length="237" mass="26689">MPESKRFPLYNFKVGLVDALMLPPKAVVQGSMASQLQEVERRSDNSDMDEGAQPLPELQTPPGQGVLDTETRRLIGRFLRDFTGLSTAAWIQSKAQSTMKRVVTRLVDKHRILFNNMVNELSLDQRGLDRSFVSQVAQTEFANGNINWGRIASLLAFCAVLSQALKENQQERCVELVAQEVSTYLLSHQRTWLVQHNGWDGFAEFFKEDDLESTVRNGLFAFVGLVSVTAALRCLIR</sequence>
<dbReference type="PROSITE" id="PS50062">
    <property type="entry name" value="BCL2_FAMILY"/>
    <property type="match status" value="1"/>
</dbReference>
<evidence type="ECO:0000256" key="6">
    <source>
        <dbReference type="ARBA" id="ARBA00023242"/>
    </source>
</evidence>
<dbReference type="SUPFAM" id="SSF56854">
    <property type="entry name" value="Bcl-2 inhibitors of programmed cell death"/>
    <property type="match status" value="1"/>
</dbReference>
<dbReference type="InterPro" id="IPR002475">
    <property type="entry name" value="Bcl2-like"/>
</dbReference>
<evidence type="ECO:0000256" key="1">
    <source>
        <dbReference type="ARBA" id="ARBA00004123"/>
    </source>
</evidence>
<evidence type="ECO:0000313" key="10">
    <source>
        <dbReference type="Proteomes" id="UP000264820"/>
    </source>
</evidence>
<dbReference type="InterPro" id="IPR013281">
    <property type="entry name" value="Apop_reg_Mc1"/>
</dbReference>
<dbReference type="GO" id="GO:0005634">
    <property type="term" value="C:nucleus"/>
    <property type="evidence" value="ECO:0007669"/>
    <property type="project" value="UniProtKB-SubCell"/>
</dbReference>
<dbReference type="AlphaFoldDB" id="A0A3Q2Y539"/>
<dbReference type="PRINTS" id="PR01866">
    <property type="entry name" value="APOPREGMCL1"/>
</dbReference>
<evidence type="ECO:0000256" key="4">
    <source>
        <dbReference type="ARBA" id="ARBA00022490"/>
    </source>
</evidence>
<keyword evidence="6" id="KW-0539">Nucleus</keyword>
<organism evidence="9 10">
    <name type="scientific">Hippocampus comes</name>
    <name type="common">Tiger tail seahorse</name>
    <dbReference type="NCBI Taxonomy" id="109280"/>
    <lineage>
        <taxon>Eukaryota</taxon>
        <taxon>Metazoa</taxon>
        <taxon>Chordata</taxon>
        <taxon>Craniata</taxon>
        <taxon>Vertebrata</taxon>
        <taxon>Euteleostomi</taxon>
        <taxon>Actinopterygii</taxon>
        <taxon>Neopterygii</taxon>
        <taxon>Teleostei</taxon>
        <taxon>Neoteleostei</taxon>
        <taxon>Acanthomorphata</taxon>
        <taxon>Syngnathiaria</taxon>
        <taxon>Syngnathiformes</taxon>
        <taxon>Syngnathoidei</taxon>
        <taxon>Syngnathidae</taxon>
        <taxon>Hippocampus</taxon>
    </lineage>
</organism>
<keyword evidence="5" id="KW-0053">Apoptosis</keyword>
<dbReference type="STRING" id="109280.ENSHCOP00000012108"/>
<feature type="domain" description="Bcl-2 Bcl-2 homology region 1-3" evidence="8">
    <location>
        <begin position="99"/>
        <end position="199"/>
    </location>
</feature>
<dbReference type="Pfam" id="PF00452">
    <property type="entry name" value="Bcl-2"/>
    <property type="match status" value="1"/>
</dbReference>
<name>A0A3Q2Y539_HIPCM</name>
<accession>A0A3Q2Y539</accession>
<dbReference type="PANTHER" id="PTHR11256:SF46">
    <property type="entry name" value="INDUCED MYELOID LEUKEMIA CELL DIFFERENTIATION PROTEIN MCL-1"/>
    <property type="match status" value="1"/>
</dbReference>
<dbReference type="GO" id="GO:0008630">
    <property type="term" value="P:intrinsic apoptotic signaling pathway in response to DNA damage"/>
    <property type="evidence" value="ECO:0007669"/>
    <property type="project" value="TreeGrafter"/>
</dbReference>
<protein>
    <submittedName>
        <fullName evidence="9">MCL1 apoptosis regulator, BCL2 family member b</fullName>
    </submittedName>
</protein>
<evidence type="ECO:0000259" key="8">
    <source>
        <dbReference type="SMART" id="SM00337"/>
    </source>
</evidence>
<dbReference type="GO" id="GO:0001836">
    <property type="term" value="P:release of cytochrome c from mitochondria"/>
    <property type="evidence" value="ECO:0007669"/>
    <property type="project" value="TreeGrafter"/>
</dbReference>
<dbReference type="OMA" id="NCCLSEW"/>
<dbReference type="Ensembl" id="ENSHCOT00000019034.1">
    <property type="protein sequence ID" value="ENSHCOP00000012108.1"/>
    <property type="gene ID" value="ENSHCOG00000015084.1"/>
</dbReference>